<dbReference type="AlphaFoldDB" id="A0A9D4CC15"/>
<evidence type="ECO:0000313" key="3">
    <source>
        <dbReference type="Proteomes" id="UP000828390"/>
    </source>
</evidence>
<keyword evidence="3" id="KW-1185">Reference proteome</keyword>
<name>A0A9D4CC15_DREPO</name>
<accession>A0A9D4CC15</accession>
<evidence type="ECO:0000256" key="1">
    <source>
        <dbReference type="SAM" id="MobiDB-lite"/>
    </source>
</evidence>
<organism evidence="2 3">
    <name type="scientific">Dreissena polymorpha</name>
    <name type="common">Zebra mussel</name>
    <name type="synonym">Mytilus polymorpha</name>
    <dbReference type="NCBI Taxonomy" id="45954"/>
    <lineage>
        <taxon>Eukaryota</taxon>
        <taxon>Metazoa</taxon>
        <taxon>Spiralia</taxon>
        <taxon>Lophotrochozoa</taxon>
        <taxon>Mollusca</taxon>
        <taxon>Bivalvia</taxon>
        <taxon>Autobranchia</taxon>
        <taxon>Heteroconchia</taxon>
        <taxon>Euheterodonta</taxon>
        <taxon>Imparidentia</taxon>
        <taxon>Neoheterodontei</taxon>
        <taxon>Myida</taxon>
        <taxon>Dreissenoidea</taxon>
        <taxon>Dreissenidae</taxon>
        <taxon>Dreissena</taxon>
    </lineage>
</organism>
<evidence type="ECO:0000313" key="2">
    <source>
        <dbReference type="EMBL" id="KAH3721388.1"/>
    </source>
</evidence>
<proteinExistence type="predicted"/>
<gene>
    <name evidence="2" type="ORF">DPMN_064311</name>
</gene>
<dbReference type="EMBL" id="JAIWYP010000013">
    <property type="protein sequence ID" value="KAH3721388.1"/>
    <property type="molecule type" value="Genomic_DNA"/>
</dbReference>
<dbReference type="Proteomes" id="UP000828390">
    <property type="component" value="Unassembled WGS sequence"/>
</dbReference>
<protein>
    <submittedName>
        <fullName evidence="2">Uncharacterized protein</fullName>
    </submittedName>
</protein>
<comment type="caution">
    <text evidence="2">The sequence shown here is derived from an EMBL/GenBank/DDBJ whole genome shotgun (WGS) entry which is preliminary data.</text>
</comment>
<reference evidence="2" key="1">
    <citation type="journal article" date="2019" name="bioRxiv">
        <title>The Genome of the Zebra Mussel, Dreissena polymorpha: A Resource for Invasive Species Research.</title>
        <authorList>
            <person name="McCartney M.A."/>
            <person name="Auch B."/>
            <person name="Kono T."/>
            <person name="Mallez S."/>
            <person name="Zhang Y."/>
            <person name="Obille A."/>
            <person name="Becker A."/>
            <person name="Abrahante J.E."/>
            <person name="Garbe J."/>
            <person name="Badalamenti J.P."/>
            <person name="Herman A."/>
            <person name="Mangelson H."/>
            <person name="Liachko I."/>
            <person name="Sullivan S."/>
            <person name="Sone E.D."/>
            <person name="Koren S."/>
            <person name="Silverstein K.A.T."/>
            <person name="Beckman K.B."/>
            <person name="Gohl D.M."/>
        </authorList>
    </citation>
    <scope>NUCLEOTIDE SEQUENCE</scope>
    <source>
        <strain evidence="2">Duluth1</strain>
        <tissue evidence="2">Whole animal</tissue>
    </source>
</reference>
<feature type="region of interest" description="Disordered" evidence="1">
    <location>
        <begin position="29"/>
        <end position="53"/>
    </location>
</feature>
<reference evidence="2" key="2">
    <citation type="submission" date="2020-11" db="EMBL/GenBank/DDBJ databases">
        <authorList>
            <person name="McCartney M.A."/>
            <person name="Auch B."/>
            <person name="Kono T."/>
            <person name="Mallez S."/>
            <person name="Becker A."/>
            <person name="Gohl D.M."/>
            <person name="Silverstein K.A.T."/>
            <person name="Koren S."/>
            <person name="Bechman K.B."/>
            <person name="Herman A."/>
            <person name="Abrahante J.E."/>
            <person name="Garbe J."/>
        </authorList>
    </citation>
    <scope>NUCLEOTIDE SEQUENCE</scope>
    <source>
        <strain evidence="2">Duluth1</strain>
        <tissue evidence="2">Whole animal</tissue>
    </source>
</reference>
<sequence length="53" mass="6156">MTFALENRKRKSEINTDKLILTLQDAVKEKKVSDKHRQTDIDTARLSRAEESP</sequence>